<keyword evidence="5 17" id="KW-0107">Calcium channel</keyword>
<feature type="domain" description="Calcium uniporter protein C-terminal" evidence="19">
    <location>
        <begin position="314"/>
        <end position="433"/>
    </location>
</feature>
<evidence type="ECO:0000256" key="8">
    <source>
        <dbReference type="ARBA" id="ARBA00022837"/>
    </source>
</evidence>
<keyword evidence="6" id="KW-0812">Transmembrane</keyword>
<dbReference type="InterPro" id="IPR039055">
    <property type="entry name" value="MCU_fam"/>
</dbReference>
<evidence type="ECO:0000256" key="5">
    <source>
        <dbReference type="ARBA" id="ARBA00022673"/>
    </source>
</evidence>
<protein>
    <recommendedName>
        <fullName evidence="17">Calcium uniporter protein</fullName>
    </recommendedName>
</protein>
<feature type="compositionally biased region" description="Basic and acidic residues" evidence="18">
    <location>
        <begin position="470"/>
        <end position="488"/>
    </location>
</feature>
<feature type="compositionally biased region" description="Polar residues" evidence="18">
    <location>
        <begin position="99"/>
        <end position="109"/>
    </location>
</feature>
<evidence type="ECO:0000256" key="18">
    <source>
        <dbReference type="SAM" id="MobiDB-lite"/>
    </source>
</evidence>
<sequence>MERALLRTLQRRALPTPQLTRTCPLRCLPNRQQPSAPLSHRNPSLLRPYVTNPSNTASKPVHASDNVTESSYARPAHELSQTITDEEKAHYNALETHSKSAQLRSPWTRDTSDLPPVHRPRIASAMTKGKLLTTPSRMLKLVIPLAPVDMNVDRKDVEPLALFVHPQQPLSYLERLIQSELPFLKEGSRERAPAVSFRAEDPEAHEAGPGERKGEIGIREGEEEGAKDDAEYMMIDGRLERTGKLNGKAKKVEEEGGNQDVANPDLEGRKFIRWSPSTEIGDFIRDASAGRIFLISIEGHPQPIPVAVPTFNERTYYLRMRLRKMSKRIESMAGLKQECDDLAQQGAKRVAQLGFCGLVGWWFVVYQLTFETELGWDVMEPVTYLVGLSTLIGGYLWFLYHNREASYKAAFHVTVSKRQAALYEKKGFDQSVWDGLVEEGNRIRREIKMVAEEYDVDWNEKEEAGEEVEEALRKERKKEKNRDKKRKDEDEDDD</sequence>
<evidence type="ECO:0000259" key="19">
    <source>
        <dbReference type="Pfam" id="PF04678"/>
    </source>
</evidence>
<evidence type="ECO:0000256" key="2">
    <source>
        <dbReference type="ARBA" id="ARBA00005653"/>
    </source>
</evidence>
<evidence type="ECO:0000256" key="12">
    <source>
        <dbReference type="ARBA" id="ARBA00023136"/>
    </source>
</evidence>
<dbReference type="GO" id="GO:0036444">
    <property type="term" value="P:calcium import into the mitochondrion"/>
    <property type="evidence" value="ECO:0007669"/>
    <property type="project" value="TreeGrafter"/>
</dbReference>
<dbReference type="EMBL" id="NHZQ01000003">
    <property type="protein sequence ID" value="PSK60768.1"/>
    <property type="molecule type" value="Genomic_DNA"/>
</dbReference>
<evidence type="ECO:0000256" key="1">
    <source>
        <dbReference type="ARBA" id="ARBA00004448"/>
    </source>
</evidence>
<comment type="catalytic activity">
    <reaction evidence="14">
        <text>Ca(2+)(in) = Ca(2+)(out)</text>
        <dbReference type="Rhea" id="RHEA:29671"/>
        <dbReference type="ChEBI" id="CHEBI:29108"/>
    </reaction>
</comment>
<comment type="similarity">
    <text evidence="2 17">Belongs to the MCU (TC 1.A.77) family.</text>
</comment>
<dbReference type="PANTHER" id="PTHR13462">
    <property type="entry name" value="CALCIUM UNIPORTER PROTEIN, MITOCHONDRIAL"/>
    <property type="match status" value="1"/>
</dbReference>
<keyword evidence="12" id="KW-0472">Membrane</keyword>
<feature type="compositionally biased region" description="Basic and acidic residues" evidence="18">
    <location>
        <begin position="192"/>
        <end position="220"/>
    </location>
</feature>
<evidence type="ECO:0000256" key="3">
    <source>
        <dbReference type="ARBA" id="ARBA00022448"/>
    </source>
</evidence>
<feature type="region of interest" description="Disordered" evidence="18">
    <location>
        <begin position="97"/>
        <end position="118"/>
    </location>
</feature>
<keyword evidence="13 17" id="KW-0407">Ion channel</keyword>
<feature type="region of interest" description="Disordered" evidence="18">
    <location>
        <begin position="21"/>
        <end position="76"/>
    </location>
</feature>
<evidence type="ECO:0000256" key="4">
    <source>
        <dbReference type="ARBA" id="ARBA00022568"/>
    </source>
</evidence>
<comment type="caution">
    <text evidence="20">The sequence shown here is derived from an EMBL/GenBank/DDBJ whole genome shotgun (WGS) entry which is preliminary data.</text>
</comment>
<dbReference type="GO" id="GO:1990246">
    <property type="term" value="C:uniplex complex"/>
    <property type="evidence" value="ECO:0007669"/>
    <property type="project" value="TreeGrafter"/>
</dbReference>
<accession>A0A2P8AJW5</accession>
<dbReference type="AlphaFoldDB" id="A0A2P8AJW5"/>
<keyword evidence="3 17" id="KW-0813">Transport</keyword>
<evidence type="ECO:0000256" key="6">
    <source>
        <dbReference type="ARBA" id="ARBA00022692"/>
    </source>
</evidence>
<evidence type="ECO:0000256" key="16">
    <source>
        <dbReference type="ARBA" id="ARBA00045938"/>
    </source>
</evidence>
<keyword evidence="10 17" id="KW-0406">Ion transport</keyword>
<dbReference type="Pfam" id="PF04678">
    <property type="entry name" value="MCU"/>
    <property type="match status" value="1"/>
</dbReference>
<comment type="function">
    <text evidence="17">Mitochondrial inner membrane calcium uniporter that mediates calcium uptake into mitochondria. Mitochondrial calcium homeostasis plays key roles in cellular physiology and regulates cell bioenergetics, cytoplasmic calcium signals and activation of cell death pathways.</text>
</comment>
<dbReference type="PANTHER" id="PTHR13462:SF10">
    <property type="entry name" value="CALCIUM UNIPORTER PROTEIN, MITOCHONDRIAL"/>
    <property type="match status" value="1"/>
</dbReference>
<evidence type="ECO:0000256" key="11">
    <source>
        <dbReference type="ARBA" id="ARBA00023128"/>
    </source>
</evidence>
<evidence type="ECO:0000256" key="17">
    <source>
        <dbReference type="RuleBase" id="RU367035"/>
    </source>
</evidence>
<evidence type="ECO:0000256" key="14">
    <source>
        <dbReference type="ARBA" id="ARBA00036634"/>
    </source>
</evidence>
<dbReference type="OrthoDB" id="278338at2759"/>
<comment type="function">
    <text evidence="16">Highly selective calcium channel localized to the inner mitochondrial membrane, which mediates calcium uptake into the mitochondrial matrix. Mitochondrial calcium homeostasis plays key roles in cellular physiology and regulates ATP production, cytoplasmic calcium signals and activation of cell death pathways. Sufficient to operate as a pore-forming channel without the need of calcium-sensor or auxiliary subunit.</text>
</comment>
<keyword evidence="11 17" id="KW-0496">Mitochondrion</keyword>
<proteinExistence type="inferred from homology"/>
<dbReference type="STRING" id="40998.A0A2P8AJW5"/>
<keyword evidence="9" id="KW-1133">Transmembrane helix</keyword>
<evidence type="ECO:0000313" key="21">
    <source>
        <dbReference type="Proteomes" id="UP000243723"/>
    </source>
</evidence>
<dbReference type="GO" id="GO:0005262">
    <property type="term" value="F:calcium channel activity"/>
    <property type="evidence" value="ECO:0007669"/>
    <property type="project" value="UniProtKB-UniRule"/>
</dbReference>
<keyword evidence="21" id="KW-1185">Reference proteome</keyword>
<evidence type="ECO:0000313" key="20">
    <source>
        <dbReference type="EMBL" id="PSK60768.1"/>
    </source>
</evidence>
<feature type="region of interest" description="Disordered" evidence="18">
    <location>
        <begin position="461"/>
        <end position="494"/>
    </location>
</feature>
<dbReference type="Proteomes" id="UP000243723">
    <property type="component" value="Unassembled WGS sequence"/>
</dbReference>
<dbReference type="GO" id="GO:0015292">
    <property type="term" value="F:uniporter activity"/>
    <property type="evidence" value="ECO:0007669"/>
    <property type="project" value="UniProtKB-UniRule"/>
</dbReference>
<keyword evidence="4 17" id="KW-0109">Calcium transport</keyword>
<organism evidence="20 21">
    <name type="scientific">Elsinoe australis</name>
    <dbReference type="NCBI Taxonomy" id="40998"/>
    <lineage>
        <taxon>Eukaryota</taxon>
        <taxon>Fungi</taxon>
        <taxon>Dikarya</taxon>
        <taxon>Ascomycota</taxon>
        <taxon>Pezizomycotina</taxon>
        <taxon>Dothideomycetes</taxon>
        <taxon>Dothideomycetidae</taxon>
        <taxon>Myriangiales</taxon>
        <taxon>Elsinoaceae</taxon>
        <taxon>Elsinoe</taxon>
    </lineage>
</organism>
<feature type="region of interest" description="Disordered" evidence="18">
    <location>
        <begin position="192"/>
        <end position="228"/>
    </location>
</feature>
<evidence type="ECO:0000256" key="13">
    <source>
        <dbReference type="ARBA" id="ARBA00023303"/>
    </source>
</evidence>
<comment type="subunit">
    <text evidence="15">Homotetramer, assembles in a dimer or dimers configuration with two interfaces.</text>
</comment>
<keyword evidence="7 17" id="KW-0999">Mitochondrion inner membrane</keyword>
<evidence type="ECO:0000256" key="15">
    <source>
        <dbReference type="ARBA" id="ARBA00044966"/>
    </source>
</evidence>
<dbReference type="GO" id="GO:0051560">
    <property type="term" value="P:mitochondrial calcium ion homeostasis"/>
    <property type="evidence" value="ECO:0007669"/>
    <property type="project" value="UniProtKB-UniRule"/>
</dbReference>
<dbReference type="InterPro" id="IPR006769">
    <property type="entry name" value="MCU_C"/>
</dbReference>
<evidence type="ECO:0000256" key="9">
    <source>
        <dbReference type="ARBA" id="ARBA00022989"/>
    </source>
</evidence>
<evidence type="ECO:0000256" key="10">
    <source>
        <dbReference type="ARBA" id="ARBA00023065"/>
    </source>
</evidence>
<comment type="subcellular location">
    <subcellularLocation>
        <location evidence="1 17">Mitochondrion inner membrane</location>
        <topology evidence="1 17">Multi-pass membrane protein</topology>
    </subcellularLocation>
</comment>
<gene>
    <name evidence="20" type="ORF">B9Z65_918</name>
</gene>
<reference evidence="20 21" key="1">
    <citation type="submission" date="2017-05" db="EMBL/GenBank/DDBJ databases">
        <title>Draft genome sequence of Elsinoe australis.</title>
        <authorList>
            <person name="Cheng Q."/>
        </authorList>
    </citation>
    <scope>NUCLEOTIDE SEQUENCE [LARGE SCALE GENOMIC DNA]</scope>
    <source>
        <strain evidence="20 21">NL1</strain>
    </source>
</reference>
<evidence type="ECO:0000256" key="7">
    <source>
        <dbReference type="ARBA" id="ARBA00022792"/>
    </source>
</evidence>
<name>A0A2P8AJW5_9PEZI</name>
<keyword evidence="8 17" id="KW-0106">Calcium</keyword>